<protein>
    <submittedName>
        <fullName evidence="3">Putative general secretion pathway protein L</fullName>
    </submittedName>
</protein>
<dbReference type="RefSeq" id="WP_180498569.1">
    <property type="nucleotide sequence ID" value="NZ_CAIJCS010000014.1"/>
</dbReference>
<dbReference type="InterPro" id="IPR043129">
    <property type="entry name" value="ATPase_NBD"/>
</dbReference>
<dbReference type="Gene3D" id="3.30.420.40">
    <property type="match status" value="1"/>
</dbReference>
<evidence type="ECO:0000256" key="1">
    <source>
        <dbReference type="SAM" id="MobiDB-lite"/>
    </source>
</evidence>
<keyword evidence="2" id="KW-0812">Transmembrane</keyword>
<dbReference type="Pfam" id="PF11104">
    <property type="entry name" value="PilM_2"/>
    <property type="match status" value="1"/>
</dbReference>
<dbReference type="Gene3D" id="3.30.1490.300">
    <property type="match status" value="1"/>
</dbReference>
<gene>
    <name evidence="3" type="ORF">PEPNEM18_00323</name>
</gene>
<evidence type="ECO:0000313" key="3">
    <source>
        <dbReference type="EMBL" id="CAC9924753.1"/>
    </source>
</evidence>
<organism evidence="3 4">
    <name type="scientific">Aedoeadaptatus nemausensis</name>
    <dbReference type="NCBI Taxonomy" id="2582829"/>
    <lineage>
        <taxon>Bacteria</taxon>
        <taxon>Bacillati</taxon>
        <taxon>Bacillota</taxon>
        <taxon>Tissierellia</taxon>
        <taxon>Tissierellales</taxon>
        <taxon>Peptoniphilaceae</taxon>
        <taxon>Aedoeadaptatus</taxon>
    </lineage>
</organism>
<evidence type="ECO:0000256" key="2">
    <source>
        <dbReference type="SAM" id="Phobius"/>
    </source>
</evidence>
<keyword evidence="4" id="KW-1185">Reference proteome</keyword>
<dbReference type="SUPFAM" id="SSF53067">
    <property type="entry name" value="Actin-like ATPase domain"/>
    <property type="match status" value="1"/>
</dbReference>
<name>A0A6V6XZU4_9FIRM</name>
<accession>A0A6V6XZU4</accession>
<dbReference type="InterPro" id="IPR005883">
    <property type="entry name" value="PilM"/>
</dbReference>
<evidence type="ECO:0000313" key="4">
    <source>
        <dbReference type="Proteomes" id="UP000586454"/>
    </source>
</evidence>
<dbReference type="Proteomes" id="UP000586454">
    <property type="component" value="Unassembled WGS sequence"/>
</dbReference>
<feature type="transmembrane region" description="Helical" evidence="2">
    <location>
        <begin position="322"/>
        <end position="342"/>
    </location>
</feature>
<dbReference type="AlphaFoldDB" id="A0A6V6XZU4"/>
<dbReference type="EMBL" id="CAIJCS010000014">
    <property type="protein sequence ID" value="CAC9924753.1"/>
    <property type="molecule type" value="Genomic_DNA"/>
</dbReference>
<keyword evidence="2" id="KW-0472">Membrane</keyword>
<keyword evidence="2" id="KW-1133">Transmembrane helix</keyword>
<comment type="caution">
    <text evidence="3">The sequence shown here is derived from an EMBL/GenBank/DDBJ whole genome shotgun (WGS) entry which is preliminary data.</text>
</comment>
<reference evidence="3 4" key="1">
    <citation type="submission" date="2020-06" db="EMBL/GenBank/DDBJ databases">
        <authorList>
            <person name="Criscuolo A."/>
        </authorList>
    </citation>
    <scope>NUCLEOTIDE SEQUENCE [LARGE SCALE GENOMIC DNA]</scope>
    <source>
        <strain evidence="3">1804121828</strain>
    </source>
</reference>
<sequence>MKIFSSQPTVIYLEDRVGYISINKKGSEENSLVSFDIPSHVLVDGHIEDNSQLHYLLKQNLDSLNASKNPCLFIVNTSDAVNRAMHVPAMSDKEIRSLIENESDNLFVQNLEEYRLSYRDLENGENIHHLLISICAEDLIEDYIELTKGLGLKMKGLIPFSTYLIQYAHHLGGGRIGLMATNHDGFYYANENRYYGRTESNEGFSDLMDRYGIEFSDLLRGYEGQYDERIIDMDRDTFRREMESSFYDALTHIENIGHDFALENYKLLTGSLSESGLYEDITTNSDYALLPFKDVFSLVHEQTEEIQIFSKKESGRGFNKNFILPLVAVLAAFLILIGSFIYGEKIKQENRELIVQSTREQEQEEMDENSSPNEGTQVDLADLITKVKSSAPDSISVNNLEYQGEMLAISGETTDSAAIESWKNELEDVLGKTVNEEPTATIGDTIYFKFTVPLAGDVSHDDESSEGMENSMDTSHYENSEGEVNTSESL</sequence>
<feature type="region of interest" description="Disordered" evidence="1">
    <location>
        <begin position="456"/>
        <end position="490"/>
    </location>
</feature>
<proteinExistence type="predicted"/>